<proteinExistence type="inferred from homology"/>
<evidence type="ECO:0000259" key="10">
    <source>
        <dbReference type="Pfam" id="PF00171"/>
    </source>
</evidence>
<dbReference type="SUPFAM" id="SSF51730">
    <property type="entry name" value="FAD-linked oxidoreductase"/>
    <property type="match status" value="1"/>
</dbReference>
<dbReference type="PANTHER" id="PTHR42862:SF1">
    <property type="entry name" value="DELTA-1-PYRROLINE-5-CARBOXYLATE DEHYDROGENASE 2, ISOFORM A-RELATED"/>
    <property type="match status" value="1"/>
</dbReference>
<dbReference type="GO" id="GO:0009898">
    <property type="term" value="C:cytoplasmic side of plasma membrane"/>
    <property type="evidence" value="ECO:0007669"/>
    <property type="project" value="TreeGrafter"/>
</dbReference>
<reference evidence="12 13" key="1">
    <citation type="submission" date="2018-12" db="EMBL/GenBank/DDBJ databases">
        <authorList>
            <consortium name="Pathogen Informatics"/>
        </authorList>
    </citation>
    <scope>NUCLEOTIDE SEQUENCE [LARGE SCALE GENOMIC DNA]</scope>
    <source>
        <strain evidence="12 13">NCTC13652</strain>
    </source>
</reference>
<feature type="domain" description="Aldehyde dehydrogenase" evidence="10">
    <location>
        <begin position="544"/>
        <end position="968"/>
    </location>
</feature>
<evidence type="ECO:0000256" key="5">
    <source>
        <dbReference type="ARBA" id="ARBA00048142"/>
    </source>
</evidence>
<dbReference type="InterPro" id="IPR029510">
    <property type="entry name" value="Ald_DH_CS_GLU"/>
</dbReference>
<dbReference type="InterPro" id="IPR016163">
    <property type="entry name" value="Ald_DH_C"/>
</dbReference>
<dbReference type="PANTHER" id="PTHR42862">
    <property type="entry name" value="DELTA-1-PYRROLINE-5-CARBOXYLATE DEHYDROGENASE 1, ISOFORM A-RELATED"/>
    <property type="match status" value="1"/>
</dbReference>
<evidence type="ECO:0000256" key="7">
    <source>
        <dbReference type="PROSITE-ProRule" id="PRU10007"/>
    </source>
</evidence>
<feature type="region of interest" description="Disordered" evidence="9">
    <location>
        <begin position="1"/>
        <end position="30"/>
    </location>
</feature>
<evidence type="ECO:0000256" key="9">
    <source>
        <dbReference type="SAM" id="MobiDB-lite"/>
    </source>
</evidence>
<dbReference type="InterPro" id="IPR002872">
    <property type="entry name" value="Proline_DH_dom"/>
</dbReference>
<dbReference type="InterPro" id="IPR025703">
    <property type="entry name" value="Bifunct_PutA"/>
</dbReference>
<dbReference type="STRING" id="1122997.GCA_000425285_01014"/>
<evidence type="ECO:0000256" key="2">
    <source>
        <dbReference type="ARBA" id="ARBA00012884"/>
    </source>
</evidence>
<dbReference type="Pfam" id="PF01619">
    <property type="entry name" value="Pro_dh"/>
    <property type="match status" value="1"/>
</dbReference>
<evidence type="ECO:0000256" key="8">
    <source>
        <dbReference type="RuleBase" id="RU003345"/>
    </source>
</evidence>
<name>A0A3S4V5W6_9ACTN</name>
<dbReference type="InterPro" id="IPR050485">
    <property type="entry name" value="Proline_metab_enzyme"/>
</dbReference>
<dbReference type="InterPro" id="IPR016162">
    <property type="entry name" value="Ald_DH_N"/>
</dbReference>
<dbReference type="InterPro" id="IPR016160">
    <property type="entry name" value="Ald_DH_CS_CYS"/>
</dbReference>
<dbReference type="EC" id="1.2.1.88" evidence="2"/>
<dbReference type="GO" id="GO:0004657">
    <property type="term" value="F:proline dehydrogenase activity"/>
    <property type="evidence" value="ECO:0007669"/>
    <property type="project" value="InterPro"/>
</dbReference>
<dbReference type="AlphaFoldDB" id="A0A3S4V5W6"/>
<evidence type="ECO:0000256" key="3">
    <source>
        <dbReference type="ARBA" id="ARBA00023002"/>
    </source>
</evidence>
<protein>
    <recommendedName>
        <fullName evidence="2">L-glutamate gamma-semialdehyde dehydrogenase</fullName>
        <ecNumber evidence="2">1.2.1.88</ecNumber>
    </recommendedName>
</protein>
<keyword evidence="13" id="KW-1185">Reference proteome</keyword>
<evidence type="ECO:0000313" key="12">
    <source>
        <dbReference type="EMBL" id="VEI02668.1"/>
    </source>
</evidence>
<evidence type="ECO:0000256" key="4">
    <source>
        <dbReference type="ARBA" id="ARBA00023027"/>
    </source>
</evidence>
<comment type="similarity">
    <text evidence="8">Belongs to the aldehyde dehydrogenase family.</text>
</comment>
<dbReference type="Gene3D" id="3.40.605.10">
    <property type="entry name" value="Aldehyde Dehydrogenase, Chain A, domain 1"/>
    <property type="match status" value="1"/>
</dbReference>
<dbReference type="OrthoDB" id="9812625at2"/>
<dbReference type="RefSeq" id="WP_028702724.1">
    <property type="nucleotide sequence ID" value="NZ_LR134473.1"/>
</dbReference>
<dbReference type="Gene3D" id="3.20.20.220">
    <property type="match status" value="1"/>
</dbReference>
<comment type="pathway">
    <text evidence="1">Amino-acid degradation; L-proline degradation into L-glutamate; L-glutamate from L-proline: step 2/2.</text>
</comment>
<dbReference type="InterPro" id="IPR016161">
    <property type="entry name" value="Ald_DH/histidinol_DH"/>
</dbReference>
<keyword evidence="4" id="KW-0520">NAD</keyword>
<dbReference type="Proteomes" id="UP000277858">
    <property type="component" value="Chromosome"/>
</dbReference>
<evidence type="ECO:0000313" key="13">
    <source>
        <dbReference type="Proteomes" id="UP000277858"/>
    </source>
</evidence>
<accession>A0A3S4V5W6</accession>
<evidence type="ECO:0000259" key="11">
    <source>
        <dbReference type="Pfam" id="PF01619"/>
    </source>
</evidence>
<feature type="region of interest" description="Disordered" evidence="9">
    <location>
        <begin position="500"/>
        <end position="520"/>
    </location>
</feature>
<dbReference type="EMBL" id="LR134473">
    <property type="protein sequence ID" value="VEI02668.1"/>
    <property type="molecule type" value="Genomic_DNA"/>
</dbReference>
<dbReference type="GO" id="GO:0003700">
    <property type="term" value="F:DNA-binding transcription factor activity"/>
    <property type="evidence" value="ECO:0007669"/>
    <property type="project" value="InterPro"/>
</dbReference>
<evidence type="ECO:0000256" key="6">
    <source>
        <dbReference type="PIRSR" id="PIRSR000197-1"/>
    </source>
</evidence>
<dbReference type="GO" id="GO:0003842">
    <property type="term" value="F:L-glutamate gamma-semialdehyde dehydrogenase activity"/>
    <property type="evidence" value="ECO:0007669"/>
    <property type="project" value="UniProtKB-EC"/>
</dbReference>
<feature type="domain" description="Proline dehydrogenase" evidence="11">
    <location>
        <begin position="174"/>
        <end position="464"/>
    </location>
</feature>
<dbReference type="Gene3D" id="3.40.309.10">
    <property type="entry name" value="Aldehyde Dehydrogenase, Chain A, domain 2"/>
    <property type="match status" value="1"/>
</dbReference>
<keyword evidence="3 8" id="KW-0560">Oxidoreductase</keyword>
<feature type="compositionally biased region" description="Basic and acidic residues" evidence="9">
    <location>
        <begin position="1"/>
        <end position="14"/>
    </location>
</feature>
<dbReference type="Pfam" id="PF00171">
    <property type="entry name" value="Aldedh"/>
    <property type="match status" value="1"/>
</dbReference>
<feature type="active site" evidence="6 7">
    <location>
        <position position="751"/>
    </location>
</feature>
<sequence length="1187" mass="127772">MGTHGTDHDDRHDENPEDSWSSAGPRPAELADEAVQLARRWALDNSSQQGRAGSQQRRTGTVARWRGMLPRDRSRVAATLLSQVLREPSGLPFTVEFIDRVMRPEDPGTAAAALARLSRTDASFLPPVLRAGVRMAGRTAPHAPRLVVGLARGVLRQMVGHLIIDARPRALGRALRRLRKDGVRLNLNLLGEAVLGDREAAARLAGTKRLLARDDVDYVSVKISAVVNQLDLWAHDATVQEVADRLAPLFRLAARSATAKFINLDMEEYHDLDLTIDVFQNLLDRPEFLTLEAGIVLQAYLPDSLAAAQRLTAWADRRTARGGAGIKIRLVKGANLPMEKVDAELHGWAQAPWHSKVATDSNYLRVLDWALTPERTRSVRYGVAGHNLFSIAMAKLLADRRGVGDRVEFEMLLGMVPDQVERVGADVGGVLLYTPVVHPDHFDVAISYLVRRLEEGAAAENFMSAVFELGRDPDLFSREEARFRAALDGLTRTVPAPNRHQEIDRVPDPADGYRPSTDSDPALAPVREWAAEVAAVMDHCRLGATTVASHHLASVEEVDDAVATGLAAQPGWNGLGAARRAEILREVAAEFARRRGDLLAIAGAETGKIVAEGDVEISEAIDFATWYANHAIGLEQVDGATFTPPRLTVVAPPWNFPLSITAGSVLAPLAAGSAVLLKPAPQARRCAAVIAECLWGAGVPREVLQLGDAAEDEVGRRLISHPDVERVILTGAHDTATLFRSWRHDLPLLAETSGKNAIIVTENADYDLAAADIVRSAFGNAGQKCSAASLVILVGQAYRSKRLRHQILDAAASLRLGDPSDLATQLGPLIQPAEGKLLEGLTTLDPGQTWALRPRRIDPSGRFWSPGVRAGVRPGDRYHLTEYFGPITGIMSAPDLATAVSYQNGTPYGLTAGIHSLDPAEISWWLDHVQAGNLYINRGITGAIVGRQPFGGWKKSAVGPGAKAGGPNYLAVLGSWAPAEPRTPAPDGPLSPRVEQFLSHIAHRRAEAVREGWLWDAAHRDAAAWAHEFGIARDIGGLIHERDEFRYRPAATLIRIGPDADLSDAARACSAGLLAAGPVLSVSLDPRVDPVLASALTALGVVCDVVAQPDWLVSMGAPGAPRRVRLIGADPTEVAAATAGDPDLAVWSWPVTAAPRVELLAFLREQSVSLTAHRFGTPSAELAELAI</sequence>
<comment type="catalytic activity">
    <reaction evidence="5">
        <text>L-glutamate 5-semialdehyde + NAD(+) + H2O = L-glutamate + NADH + 2 H(+)</text>
        <dbReference type="Rhea" id="RHEA:30235"/>
        <dbReference type="ChEBI" id="CHEBI:15377"/>
        <dbReference type="ChEBI" id="CHEBI:15378"/>
        <dbReference type="ChEBI" id="CHEBI:29985"/>
        <dbReference type="ChEBI" id="CHEBI:57540"/>
        <dbReference type="ChEBI" id="CHEBI:57945"/>
        <dbReference type="ChEBI" id="CHEBI:58066"/>
        <dbReference type="EC" id="1.2.1.88"/>
    </reaction>
</comment>
<dbReference type="PIRSF" id="PIRSF000197">
    <property type="entry name" value="Bifunct_PutA"/>
    <property type="match status" value="1"/>
</dbReference>
<gene>
    <name evidence="12" type="primary">putA</name>
    <name evidence="12" type="ORF">NCTC13652_00848</name>
</gene>
<dbReference type="InterPro" id="IPR015590">
    <property type="entry name" value="Aldehyde_DH_dom"/>
</dbReference>
<organism evidence="12 13">
    <name type="scientific">Acidipropionibacterium jensenii</name>
    <dbReference type="NCBI Taxonomy" id="1749"/>
    <lineage>
        <taxon>Bacteria</taxon>
        <taxon>Bacillati</taxon>
        <taxon>Actinomycetota</taxon>
        <taxon>Actinomycetes</taxon>
        <taxon>Propionibacteriales</taxon>
        <taxon>Propionibacteriaceae</taxon>
        <taxon>Acidipropionibacterium</taxon>
    </lineage>
</organism>
<dbReference type="InterPro" id="IPR029041">
    <property type="entry name" value="FAD-linked_oxidoreductase-like"/>
</dbReference>
<dbReference type="PROSITE" id="PS00070">
    <property type="entry name" value="ALDEHYDE_DEHYDR_CYS"/>
    <property type="match status" value="1"/>
</dbReference>
<dbReference type="GO" id="GO:0010133">
    <property type="term" value="P:L-proline catabolic process to L-glutamate"/>
    <property type="evidence" value="ECO:0007669"/>
    <property type="project" value="InterPro"/>
</dbReference>
<feature type="active site" evidence="6">
    <location>
        <position position="785"/>
    </location>
</feature>
<dbReference type="PROSITE" id="PS00687">
    <property type="entry name" value="ALDEHYDE_DEHYDR_GLU"/>
    <property type="match status" value="1"/>
</dbReference>
<dbReference type="SUPFAM" id="SSF53720">
    <property type="entry name" value="ALDH-like"/>
    <property type="match status" value="1"/>
</dbReference>
<evidence type="ECO:0000256" key="1">
    <source>
        <dbReference type="ARBA" id="ARBA00004786"/>
    </source>
</evidence>